<reference evidence="1 2" key="1">
    <citation type="submission" date="2015-03" db="EMBL/GenBank/DDBJ databases">
        <title>Draft genome sequence of Luteibacter yeojuensis strain SU11.</title>
        <authorList>
            <person name="Sulaiman J."/>
            <person name="Priya K."/>
            <person name="Chan K.-G."/>
        </authorList>
    </citation>
    <scope>NUCLEOTIDE SEQUENCE [LARGE SCALE GENOMIC DNA]</scope>
    <source>
        <strain evidence="1 2">SU11</strain>
    </source>
</reference>
<organism evidence="1 2">
    <name type="scientific">Luteibacter yeojuensis</name>
    <dbReference type="NCBI Taxonomy" id="345309"/>
    <lineage>
        <taxon>Bacteria</taxon>
        <taxon>Pseudomonadati</taxon>
        <taxon>Pseudomonadota</taxon>
        <taxon>Gammaproteobacteria</taxon>
        <taxon>Lysobacterales</taxon>
        <taxon>Rhodanobacteraceae</taxon>
        <taxon>Luteibacter</taxon>
    </lineage>
</organism>
<comment type="caution">
    <text evidence="1">The sequence shown here is derived from an EMBL/GenBank/DDBJ whole genome shotgun (WGS) entry which is preliminary data.</text>
</comment>
<sequence length="338" mass="35934">MTVFQPRLAALPAEAPAPRGLPIGDMRGHGLVTADAALAALALDRAGGLLRASHPERALLSLQMDGDVQWVSAYVPGTNVLETVGHADGAELRVADFMAVAEGRPGQAEALAAGRFVRIVTCTEGEASFRLVCAARLADAGKCDARTDDGWYLACSRPLGTGADVVATHVRLAAGESVAFVMADEPVQGGPGLSAEALHALGDTIHYWTWWSDRCRYKGEDFDARLREALTLKLTLGPDGLVIDEPGAAGFVPAPLGDATRAAATFLALGYRHECATLLGQVYENGLDVRDHDRWSFDEQFVQTLDAYVLRYGTTALPGELRRAAERDPVALCNAQKA</sequence>
<dbReference type="Proteomes" id="UP000033651">
    <property type="component" value="Unassembled WGS sequence"/>
</dbReference>
<proteinExistence type="predicted"/>
<dbReference type="RefSeq" id="WP_045827490.1">
    <property type="nucleotide sequence ID" value="NZ_JZRB01000001.1"/>
</dbReference>
<accession>A0A0F3L212</accession>
<dbReference type="PATRIC" id="fig|345309.4.peg.8"/>
<dbReference type="OrthoDB" id="5949721at2"/>
<dbReference type="EMBL" id="JZRB01000001">
    <property type="protein sequence ID" value="KJV37252.1"/>
    <property type="molecule type" value="Genomic_DNA"/>
</dbReference>
<evidence type="ECO:0000313" key="2">
    <source>
        <dbReference type="Proteomes" id="UP000033651"/>
    </source>
</evidence>
<name>A0A0F3L212_9GAMM</name>
<evidence type="ECO:0000313" key="1">
    <source>
        <dbReference type="EMBL" id="KJV37252.1"/>
    </source>
</evidence>
<gene>
    <name evidence="1" type="ORF">VI08_00040</name>
</gene>
<protein>
    <submittedName>
        <fullName evidence="1">Uncharacterized protein</fullName>
    </submittedName>
</protein>
<keyword evidence="2" id="KW-1185">Reference proteome</keyword>
<dbReference type="AlphaFoldDB" id="A0A0F3L212"/>